<dbReference type="GO" id="GO:0006614">
    <property type="term" value="P:SRP-dependent cotranslational protein targeting to membrane"/>
    <property type="evidence" value="ECO:0007669"/>
    <property type="project" value="InterPro"/>
</dbReference>
<organism evidence="14 15">
    <name type="scientific">Edaphochlamys debaryana</name>
    <dbReference type="NCBI Taxonomy" id="47281"/>
    <lineage>
        <taxon>Eukaryota</taxon>
        <taxon>Viridiplantae</taxon>
        <taxon>Chlorophyta</taxon>
        <taxon>core chlorophytes</taxon>
        <taxon>Chlorophyceae</taxon>
        <taxon>CS clade</taxon>
        <taxon>Chlamydomonadales</taxon>
        <taxon>Chlamydomonadales incertae sedis</taxon>
        <taxon>Edaphochlamys</taxon>
    </lineage>
</organism>
<comment type="caution">
    <text evidence="14">The sequence shown here is derived from an EMBL/GenBank/DDBJ whole genome shotgun (WGS) entry which is preliminary data.</text>
</comment>
<gene>
    <name evidence="14" type="ORF">HYH03_000634</name>
</gene>
<keyword evidence="15" id="KW-1185">Reference proteome</keyword>
<evidence type="ECO:0000256" key="11">
    <source>
        <dbReference type="ARBA" id="ARBA00029498"/>
    </source>
</evidence>
<dbReference type="FunFam" id="1.10.3450.40:FF:000001">
    <property type="entry name" value="Signal recognition particle subunit SRP68"/>
    <property type="match status" value="1"/>
</dbReference>
<keyword evidence="10" id="KW-0687">Ribonucleoprotein</keyword>
<keyword evidence="6" id="KW-0256">Endoplasmic reticulum</keyword>
<dbReference type="Proteomes" id="UP000612055">
    <property type="component" value="Unassembled WGS sequence"/>
</dbReference>
<keyword evidence="7" id="KW-0694">RNA-binding</keyword>
<name>A0A835YHU6_9CHLO</name>
<dbReference type="PANTHER" id="PTHR12860:SF0">
    <property type="entry name" value="SIGNAL RECOGNITION PARTICLE SUBUNIT SRP68"/>
    <property type="match status" value="1"/>
</dbReference>
<evidence type="ECO:0000313" key="14">
    <source>
        <dbReference type="EMBL" id="KAG2502147.1"/>
    </source>
</evidence>
<evidence type="ECO:0000256" key="9">
    <source>
        <dbReference type="ARBA" id="ARBA00023242"/>
    </source>
</evidence>
<dbReference type="OrthoDB" id="10255118at2759"/>
<dbReference type="AlphaFoldDB" id="A0A835YHU6"/>
<dbReference type="InterPro" id="IPR038253">
    <property type="entry name" value="SRP68_N_sf"/>
</dbReference>
<evidence type="ECO:0000256" key="6">
    <source>
        <dbReference type="ARBA" id="ARBA00022824"/>
    </source>
</evidence>
<sequence length="711" mass="74834">MEVDLTKAEGAEEAAPAATEKAPTGPLPMSLLSTIKNAQAQNGLRHGDYMRYRKHCASRLQSLYKTLKMQHGRTKYQKRKLDVHNVTDVRHLHVLLFSAERAWAFAMELKKEAEARGAAAPEPRKRHHLIGRLAKAVLWAGELARISADRADTRGSLEAEAYAAWMGGNLLLERESDWEMALAKFTRAKKLWSELAKACPDLEGQALCLAQVEEMEPNIRYCNYRLSRAGGAVPADPAELLRMGGGSEGGGLPGLDLLQSKLAALAQEAQMAQAASTAYFEWMGTKHPVRHERVKLALHQATEFGTQADKVMDTDAGDALDQRLALYDREINALAEAKSHIRNAVKSLAGPDAESHFKELEALEVAVEGLRLQRTVQRSEALAANTAARFGAGLQRLALGKKIKDKEKHARPEDVARCCDVLSRQLEDLGDLGARLGGRAGEALHEAASARVGARAVLAGGGVGWGAGRSCGGSLGLAAQRLTSGGRAAAAQAGEISAARAIRTYHVAHALLAATGTGAAEGAGASGRALDAWALFSRAQERASAAAAALKGLPGDDAAAAVLLGGRGALLEQLAAVGAEAAAYKAVAQAELSAADLRAKEELQAGVGGLSLEQQAAAAAGGQPFLLDALDTWESFAGTPAGAAAAAGAARAAPRLYKPPYAYGAVPARPIMLDTASNCLGYPTLEHRLRRAEKKGVFTSLFGGWGAAAKK</sequence>
<evidence type="ECO:0000256" key="4">
    <source>
        <dbReference type="ARBA" id="ARBA00009352"/>
    </source>
</evidence>
<dbReference type="Gene3D" id="1.10.3450.40">
    <property type="entry name" value="Signal recognition particle, SRP68 subunit, RNA-binding domain"/>
    <property type="match status" value="1"/>
</dbReference>
<evidence type="ECO:0000313" key="15">
    <source>
        <dbReference type="Proteomes" id="UP000612055"/>
    </source>
</evidence>
<dbReference type="PANTHER" id="PTHR12860">
    <property type="entry name" value="SIGNAL RECOGNITION PARTICLE 68 KDA PROTEIN"/>
    <property type="match status" value="1"/>
</dbReference>
<dbReference type="GO" id="GO:0030942">
    <property type="term" value="F:endoplasmic reticulum signal peptide binding"/>
    <property type="evidence" value="ECO:0007669"/>
    <property type="project" value="InterPro"/>
</dbReference>
<dbReference type="GO" id="GO:0008312">
    <property type="term" value="F:7S RNA binding"/>
    <property type="evidence" value="ECO:0007669"/>
    <property type="project" value="InterPro"/>
</dbReference>
<dbReference type="EMBL" id="JAEHOE010000001">
    <property type="protein sequence ID" value="KAG2502147.1"/>
    <property type="molecule type" value="Genomic_DNA"/>
</dbReference>
<dbReference type="InterPro" id="IPR026258">
    <property type="entry name" value="SRP68"/>
</dbReference>
<accession>A0A835YHU6</accession>
<evidence type="ECO:0000256" key="7">
    <source>
        <dbReference type="ARBA" id="ARBA00022884"/>
    </source>
</evidence>
<evidence type="ECO:0000256" key="3">
    <source>
        <dbReference type="ARBA" id="ARBA00004604"/>
    </source>
</evidence>
<evidence type="ECO:0000256" key="2">
    <source>
        <dbReference type="ARBA" id="ARBA00004496"/>
    </source>
</evidence>
<feature type="compositionally biased region" description="Basic and acidic residues" evidence="13">
    <location>
        <begin position="1"/>
        <end position="10"/>
    </location>
</feature>
<proteinExistence type="inferred from homology"/>
<protein>
    <recommendedName>
        <fullName evidence="11">Signal recognition particle subunit SRP68</fullName>
    </recommendedName>
    <alternativeName>
        <fullName evidence="12">Signal recognition particle 68 kDa protein</fullName>
    </alternativeName>
</protein>
<dbReference type="GO" id="GO:0005829">
    <property type="term" value="C:cytosol"/>
    <property type="evidence" value="ECO:0007669"/>
    <property type="project" value="UniProtKB-ARBA"/>
</dbReference>
<evidence type="ECO:0000256" key="5">
    <source>
        <dbReference type="ARBA" id="ARBA00022490"/>
    </source>
</evidence>
<evidence type="ECO:0000256" key="10">
    <source>
        <dbReference type="ARBA" id="ARBA00023274"/>
    </source>
</evidence>
<keyword evidence="5" id="KW-0963">Cytoplasm</keyword>
<evidence type="ECO:0000256" key="8">
    <source>
        <dbReference type="ARBA" id="ARBA00023135"/>
    </source>
</evidence>
<evidence type="ECO:0000256" key="12">
    <source>
        <dbReference type="ARBA" id="ARBA00083741"/>
    </source>
</evidence>
<reference evidence="14" key="1">
    <citation type="journal article" date="2020" name="bioRxiv">
        <title>Comparative genomics of Chlamydomonas.</title>
        <authorList>
            <person name="Craig R.J."/>
            <person name="Hasan A.R."/>
            <person name="Ness R.W."/>
            <person name="Keightley P.D."/>
        </authorList>
    </citation>
    <scope>NUCLEOTIDE SEQUENCE</scope>
    <source>
        <strain evidence="14">CCAP 11/70</strain>
    </source>
</reference>
<dbReference type="CDD" id="cd15481">
    <property type="entry name" value="SRP68-RBD"/>
    <property type="match status" value="1"/>
</dbReference>
<comment type="subcellular location">
    <subcellularLocation>
        <location evidence="2">Cytoplasm</location>
    </subcellularLocation>
    <subcellularLocation>
        <location evidence="1">Endoplasmic reticulum</location>
    </subcellularLocation>
    <subcellularLocation>
        <location evidence="3">Nucleus</location>
        <location evidence="3">Nucleolus</location>
    </subcellularLocation>
</comment>
<keyword evidence="9" id="KW-0539">Nucleus</keyword>
<dbReference type="GO" id="GO:0005047">
    <property type="term" value="F:signal recognition particle binding"/>
    <property type="evidence" value="ECO:0007669"/>
    <property type="project" value="InterPro"/>
</dbReference>
<dbReference type="Pfam" id="PF16969">
    <property type="entry name" value="SRP68"/>
    <property type="match status" value="2"/>
</dbReference>
<feature type="compositionally biased region" description="Low complexity" evidence="13">
    <location>
        <begin position="13"/>
        <end position="24"/>
    </location>
</feature>
<dbReference type="GO" id="GO:0005730">
    <property type="term" value="C:nucleolus"/>
    <property type="evidence" value="ECO:0007669"/>
    <property type="project" value="UniProtKB-SubCell"/>
</dbReference>
<dbReference type="GO" id="GO:0005786">
    <property type="term" value="C:signal recognition particle, endoplasmic reticulum targeting"/>
    <property type="evidence" value="ECO:0007669"/>
    <property type="project" value="UniProtKB-KW"/>
</dbReference>
<evidence type="ECO:0000256" key="13">
    <source>
        <dbReference type="SAM" id="MobiDB-lite"/>
    </source>
</evidence>
<comment type="similarity">
    <text evidence="4">Belongs to the SRP68 family.</text>
</comment>
<feature type="region of interest" description="Disordered" evidence="13">
    <location>
        <begin position="1"/>
        <end position="29"/>
    </location>
</feature>
<dbReference type="GO" id="GO:0005783">
    <property type="term" value="C:endoplasmic reticulum"/>
    <property type="evidence" value="ECO:0007669"/>
    <property type="project" value="UniProtKB-SubCell"/>
</dbReference>
<evidence type="ECO:0000256" key="1">
    <source>
        <dbReference type="ARBA" id="ARBA00004240"/>
    </source>
</evidence>
<keyword evidence="8" id="KW-0733">Signal recognition particle</keyword>
<dbReference type="InterPro" id="IPR034652">
    <property type="entry name" value="SRP68-RBD"/>
</dbReference>